<reference evidence="2 3" key="1">
    <citation type="submission" date="2020-01" db="EMBL/GenBank/DDBJ databases">
        <title>Insect and environment-associated Actinomycetes.</title>
        <authorList>
            <person name="Currrie C."/>
            <person name="Chevrette M."/>
            <person name="Carlson C."/>
            <person name="Stubbendieck R."/>
            <person name="Wendt-Pienkowski E."/>
        </authorList>
    </citation>
    <scope>NUCLEOTIDE SEQUENCE [LARGE SCALE GENOMIC DNA]</scope>
    <source>
        <strain evidence="2 3">SID14172</strain>
    </source>
</reference>
<keyword evidence="1" id="KW-0812">Transmembrane</keyword>
<gene>
    <name evidence="2" type="ORF">G3I46_29950</name>
</gene>
<feature type="transmembrane region" description="Helical" evidence="1">
    <location>
        <begin position="95"/>
        <end position="112"/>
    </location>
</feature>
<evidence type="ECO:0000256" key="1">
    <source>
        <dbReference type="SAM" id="Phobius"/>
    </source>
</evidence>
<keyword evidence="1" id="KW-1133">Transmembrane helix</keyword>
<feature type="transmembrane region" description="Helical" evidence="1">
    <location>
        <begin position="22"/>
        <end position="43"/>
    </location>
</feature>
<organism evidence="2 3">
    <name type="scientific">Streptomyces coelicoflavus</name>
    <dbReference type="NCBI Taxonomy" id="285562"/>
    <lineage>
        <taxon>Bacteria</taxon>
        <taxon>Bacillati</taxon>
        <taxon>Actinomycetota</taxon>
        <taxon>Actinomycetes</taxon>
        <taxon>Kitasatosporales</taxon>
        <taxon>Streptomycetaceae</taxon>
        <taxon>Streptomyces</taxon>
    </lineage>
</organism>
<dbReference type="Proteomes" id="UP000469545">
    <property type="component" value="Unassembled WGS sequence"/>
</dbReference>
<keyword evidence="3" id="KW-1185">Reference proteome</keyword>
<dbReference type="RefSeq" id="WP_087790563.1">
    <property type="nucleotide sequence ID" value="NZ_JAAGMB010000669.1"/>
</dbReference>
<accession>A0A6N9V038</accession>
<sequence>MGWGTGPGAAGRRRLTWSNGEWNVAAALCATQLPLVWLVWWLFVGAGQDDYGRGGGAFGVLCVPLILPLLGVVHSSAQIMPAATAARLLPRGPEWAWRVLISALAGAGWAGLGHMVWGWPLWDTLPWFAGAGILPVLFLAPLRRRAWGGWSLWIRSAGICFALFVVGGLGVAVLADEYEPPALSDGQLVGDWRGEQGAVLRLAPGGRAELTRAPAQPGFGTYEDYTRCSGTGTWTRELYGHRAGVLVRLRGECGEETHWTISGSGQHPELFALFGDPDAGELLILARD</sequence>
<dbReference type="AlphaFoldDB" id="A0A6N9V038"/>
<feature type="transmembrane region" description="Helical" evidence="1">
    <location>
        <begin position="152"/>
        <end position="175"/>
    </location>
</feature>
<feature type="transmembrane region" description="Helical" evidence="1">
    <location>
        <begin position="55"/>
        <end position="74"/>
    </location>
</feature>
<name>A0A6N9V038_9ACTN</name>
<protein>
    <submittedName>
        <fullName evidence="2">Uncharacterized protein</fullName>
    </submittedName>
</protein>
<evidence type="ECO:0000313" key="2">
    <source>
        <dbReference type="EMBL" id="NEB20672.1"/>
    </source>
</evidence>
<dbReference type="EMBL" id="JAAGMB010000669">
    <property type="protein sequence ID" value="NEB20672.1"/>
    <property type="molecule type" value="Genomic_DNA"/>
</dbReference>
<comment type="caution">
    <text evidence="2">The sequence shown here is derived from an EMBL/GenBank/DDBJ whole genome shotgun (WGS) entry which is preliminary data.</text>
</comment>
<feature type="transmembrane region" description="Helical" evidence="1">
    <location>
        <begin position="124"/>
        <end position="140"/>
    </location>
</feature>
<proteinExistence type="predicted"/>
<evidence type="ECO:0000313" key="3">
    <source>
        <dbReference type="Proteomes" id="UP000469545"/>
    </source>
</evidence>
<keyword evidence="1" id="KW-0472">Membrane</keyword>